<dbReference type="InterPro" id="IPR050553">
    <property type="entry name" value="Thioredoxin_ResA/DsbE_sf"/>
</dbReference>
<evidence type="ECO:0000256" key="3">
    <source>
        <dbReference type="ARBA" id="ARBA00023157"/>
    </source>
</evidence>
<accession>A0A1N7SBV6</accession>
<evidence type="ECO:0000259" key="6">
    <source>
        <dbReference type="PROSITE" id="PS51352"/>
    </source>
</evidence>
<evidence type="ECO:0000256" key="5">
    <source>
        <dbReference type="SAM" id="Phobius"/>
    </source>
</evidence>
<protein>
    <submittedName>
        <fullName evidence="7">Redoxin domain-containing protein</fullName>
    </submittedName>
</protein>
<dbReference type="PROSITE" id="PS51352">
    <property type="entry name" value="THIOREDOXIN_2"/>
    <property type="match status" value="1"/>
</dbReference>
<dbReference type="AlphaFoldDB" id="A0A1N7SBV6"/>
<keyword evidence="2" id="KW-0201">Cytochrome c-type biogenesis</keyword>
<dbReference type="PANTHER" id="PTHR42852">
    <property type="entry name" value="THIOL:DISULFIDE INTERCHANGE PROTEIN DSBE"/>
    <property type="match status" value="1"/>
</dbReference>
<keyword evidence="8" id="KW-1185">Reference proteome</keyword>
<name>A0A1N7SBV6_9BURK</name>
<dbReference type="Proteomes" id="UP000187012">
    <property type="component" value="Unassembled WGS sequence"/>
</dbReference>
<feature type="domain" description="Thioredoxin" evidence="6">
    <location>
        <begin position="105"/>
        <end position="262"/>
    </location>
</feature>
<evidence type="ECO:0000256" key="1">
    <source>
        <dbReference type="ARBA" id="ARBA00004196"/>
    </source>
</evidence>
<organism evidence="7 8">
    <name type="scientific">Paraburkholderia ribeironis</name>
    <dbReference type="NCBI Taxonomy" id="1247936"/>
    <lineage>
        <taxon>Bacteria</taxon>
        <taxon>Pseudomonadati</taxon>
        <taxon>Pseudomonadota</taxon>
        <taxon>Betaproteobacteria</taxon>
        <taxon>Burkholderiales</taxon>
        <taxon>Burkholderiaceae</taxon>
        <taxon>Paraburkholderia</taxon>
    </lineage>
</organism>
<dbReference type="Gene3D" id="3.40.30.10">
    <property type="entry name" value="Glutaredoxin"/>
    <property type="match status" value="1"/>
</dbReference>
<feature type="transmembrane region" description="Helical" evidence="5">
    <location>
        <begin position="80"/>
        <end position="97"/>
    </location>
</feature>
<dbReference type="InterPro" id="IPR017937">
    <property type="entry name" value="Thioredoxin_CS"/>
</dbReference>
<evidence type="ECO:0000313" key="7">
    <source>
        <dbReference type="EMBL" id="SIT44905.1"/>
    </source>
</evidence>
<evidence type="ECO:0000256" key="2">
    <source>
        <dbReference type="ARBA" id="ARBA00022748"/>
    </source>
</evidence>
<dbReference type="InterPro" id="IPR013766">
    <property type="entry name" value="Thioredoxin_domain"/>
</dbReference>
<evidence type="ECO:0000256" key="4">
    <source>
        <dbReference type="ARBA" id="ARBA00023284"/>
    </source>
</evidence>
<dbReference type="GO" id="GO:0017004">
    <property type="term" value="P:cytochrome complex assembly"/>
    <property type="evidence" value="ECO:0007669"/>
    <property type="project" value="UniProtKB-KW"/>
</dbReference>
<dbReference type="STRING" id="1247936.BN2475_510006"/>
<reference evidence="7 8" key="1">
    <citation type="submission" date="2016-12" db="EMBL/GenBank/DDBJ databases">
        <authorList>
            <person name="Song W.-J."/>
            <person name="Kurnit D.M."/>
        </authorList>
    </citation>
    <scope>NUCLEOTIDE SEQUENCE [LARGE SCALE GENOMIC DNA]</scope>
    <source>
        <strain evidence="7 8">STM7296</strain>
    </source>
</reference>
<keyword evidence="5" id="KW-0472">Membrane</keyword>
<evidence type="ECO:0000313" key="8">
    <source>
        <dbReference type="Proteomes" id="UP000187012"/>
    </source>
</evidence>
<proteinExistence type="predicted"/>
<dbReference type="GO" id="GO:0015036">
    <property type="term" value="F:disulfide oxidoreductase activity"/>
    <property type="evidence" value="ECO:0007669"/>
    <property type="project" value="UniProtKB-ARBA"/>
</dbReference>
<dbReference type="PANTHER" id="PTHR42852:SF6">
    <property type="entry name" value="THIOL:DISULFIDE INTERCHANGE PROTEIN DSBE"/>
    <property type="match status" value="1"/>
</dbReference>
<dbReference type="InterPro" id="IPR036249">
    <property type="entry name" value="Thioredoxin-like_sf"/>
</dbReference>
<feature type="transmembrane region" description="Helical" evidence="5">
    <location>
        <begin position="6"/>
        <end position="28"/>
    </location>
</feature>
<gene>
    <name evidence="7" type="ORF">BN2475_510006</name>
</gene>
<dbReference type="GO" id="GO:0030313">
    <property type="term" value="C:cell envelope"/>
    <property type="evidence" value="ECO:0007669"/>
    <property type="project" value="UniProtKB-SubCell"/>
</dbReference>
<keyword evidence="5" id="KW-1133">Transmembrane helix</keyword>
<dbReference type="InterPro" id="IPR000866">
    <property type="entry name" value="AhpC/TSA"/>
</dbReference>
<dbReference type="CDD" id="cd02966">
    <property type="entry name" value="TlpA_like_family"/>
    <property type="match status" value="1"/>
</dbReference>
<keyword evidence="3" id="KW-1015">Disulfide bond</keyword>
<sequence>MSIGSLAFPVPPLIFMFSIAVALLFGWLAVKRHGSIETDIFAIVSGGLLAARVAFVLRFLPQYRHDWIAMFNIRDLGFDPLVGIVVGSLVAVWRLLWNKGSRTPLALGLAAGLISFTSARSLIDEWRASSAIPPVVLQSLDSTPGMLETDGMPTVVNLWATWCPPCQAELPAFAQAQAENPGIRFLFVDEGETAETVRRYFEQRSLLLGNTWLDPDSTLAERVRTAGFPTTLFYDRNGRLLATHLGQFSAATLRDALEQHFESAIAR</sequence>
<dbReference type="GO" id="GO:0016209">
    <property type="term" value="F:antioxidant activity"/>
    <property type="evidence" value="ECO:0007669"/>
    <property type="project" value="InterPro"/>
</dbReference>
<comment type="subcellular location">
    <subcellularLocation>
        <location evidence="1">Cell envelope</location>
    </subcellularLocation>
</comment>
<dbReference type="OrthoDB" id="9811352at2"/>
<dbReference type="RefSeq" id="WP_159444596.1">
    <property type="nucleotide sequence ID" value="NZ_CYGX02000051.1"/>
</dbReference>
<keyword evidence="4" id="KW-0676">Redox-active center</keyword>
<dbReference type="Pfam" id="PF00578">
    <property type="entry name" value="AhpC-TSA"/>
    <property type="match status" value="1"/>
</dbReference>
<feature type="transmembrane region" description="Helical" evidence="5">
    <location>
        <begin position="40"/>
        <end position="60"/>
    </location>
</feature>
<keyword evidence="5" id="KW-0812">Transmembrane</keyword>
<dbReference type="PROSITE" id="PS00194">
    <property type="entry name" value="THIOREDOXIN_1"/>
    <property type="match status" value="1"/>
</dbReference>
<dbReference type="EMBL" id="CYGX02000051">
    <property type="protein sequence ID" value="SIT44905.1"/>
    <property type="molecule type" value="Genomic_DNA"/>
</dbReference>
<dbReference type="SUPFAM" id="SSF52833">
    <property type="entry name" value="Thioredoxin-like"/>
    <property type="match status" value="1"/>
</dbReference>